<keyword evidence="5" id="KW-0812">Transmembrane</keyword>
<keyword evidence="3" id="KW-0813">Transport</keyword>
<comment type="similarity">
    <text evidence="2">Belongs to the fimbrial export usher family.</text>
</comment>
<dbReference type="Gene3D" id="2.60.40.3110">
    <property type="match status" value="1"/>
</dbReference>
<accession>A0A2U3HYI0</accession>
<dbReference type="Pfam" id="PF00577">
    <property type="entry name" value="Usher"/>
    <property type="match status" value="1"/>
</dbReference>
<dbReference type="Gene3D" id="3.10.20.410">
    <property type="match status" value="1"/>
</dbReference>
<dbReference type="FunFam" id="2.60.40.3110:FF:000001">
    <property type="entry name" value="Putative fimbrial outer membrane usher"/>
    <property type="match status" value="1"/>
</dbReference>
<evidence type="ECO:0000256" key="6">
    <source>
        <dbReference type="ARBA" id="ARBA00022729"/>
    </source>
</evidence>
<evidence type="ECO:0000313" key="12">
    <source>
        <dbReference type="EMBL" id="SPB12855.1"/>
    </source>
</evidence>
<dbReference type="RefSeq" id="WP_106852676.1">
    <property type="nucleotide sequence ID" value="NZ_OGTP01000001.1"/>
</dbReference>
<dbReference type="InterPro" id="IPR037224">
    <property type="entry name" value="PapC_N_sf"/>
</dbReference>
<dbReference type="GO" id="GO:0015473">
    <property type="term" value="F:fimbrial usher porin activity"/>
    <property type="evidence" value="ECO:0007669"/>
    <property type="project" value="InterPro"/>
</dbReference>
<dbReference type="Gene3D" id="2.60.40.2070">
    <property type="match status" value="1"/>
</dbReference>
<organism evidence="12 13">
    <name type="scientific">Caballeronia novacaledonica</name>
    <dbReference type="NCBI Taxonomy" id="1544861"/>
    <lineage>
        <taxon>Bacteria</taxon>
        <taxon>Pseudomonadati</taxon>
        <taxon>Pseudomonadota</taxon>
        <taxon>Betaproteobacteria</taxon>
        <taxon>Burkholderiales</taxon>
        <taxon>Burkholderiaceae</taxon>
        <taxon>Caballeronia</taxon>
    </lineage>
</organism>
<evidence type="ECO:0000256" key="9">
    <source>
        <dbReference type="SAM" id="SignalP"/>
    </source>
</evidence>
<proteinExistence type="inferred from homology"/>
<evidence type="ECO:0000313" key="13">
    <source>
        <dbReference type="Proteomes" id="UP000238169"/>
    </source>
</evidence>
<protein>
    <submittedName>
        <fullName evidence="12">Fimbrial protein</fullName>
    </submittedName>
</protein>
<evidence type="ECO:0000259" key="10">
    <source>
        <dbReference type="Pfam" id="PF13953"/>
    </source>
</evidence>
<dbReference type="Proteomes" id="UP000238169">
    <property type="component" value="Unassembled WGS sequence"/>
</dbReference>
<evidence type="ECO:0000256" key="4">
    <source>
        <dbReference type="ARBA" id="ARBA00022452"/>
    </source>
</evidence>
<dbReference type="PANTHER" id="PTHR30451">
    <property type="entry name" value="OUTER MEMBRANE USHER PROTEIN"/>
    <property type="match status" value="1"/>
</dbReference>
<dbReference type="SUPFAM" id="SSF141729">
    <property type="entry name" value="FimD N-terminal domain-like"/>
    <property type="match status" value="1"/>
</dbReference>
<evidence type="ECO:0000256" key="8">
    <source>
        <dbReference type="ARBA" id="ARBA00023237"/>
    </source>
</evidence>
<evidence type="ECO:0000256" key="3">
    <source>
        <dbReference type="ARBA" id="ARBA00022448"/>
    </source>
</evidence>
<evidence type="ECO:0000256" key="1">
    <source>
        <dbReference type="ARBA" id="ARBA00004571"/>
    </source>
</evidence>
<feature type="domain" description="PapC N-terminal" evidence="11">
    <location>
        <begin position="46"/>
        <end position="194"/>
    </location>
</feature>
<dbReference type="EMBL" id="OGTP01000001">
    <property type="protein sequence ID" value="SPB12855.1"/>
    <property type="molecule type" value="Genomic_DNA"/>
</dbReference>
<gene>
    <name evidence="12" type="ORF">NOV72_00159</name>
</gene>
<feature type="chain" id="PRO_5015594420" evidence="9">
    <location>
        <begin position="32"/>
        <end position="863"/>
    </location>
</feature>
<feature type="domain" description="PapC-like C-terminal" evidence="10">
    <location>
        <begin position="768"/>
        <end position="832"/>
    </location>
</feature>
<dbReference type="GO" id="GO:0009297">
    <property type="term" value="P:pilus assembly"/>
    <property type="evidence" value="ECO:0007669"/>
    <property type="project" value="InterPro"/>
</dbReference>
<evidence type="ECO:0000256" key="2">
    <source>
        <dbReference type="ARBA" id="ARBA00008064"/>
    </source>
</evidence>
<dbReference type="OrthoDB" id="6554712at2"/>
<evidence type="ECO:0000259" key="11">
    <source>
        <dbReference type="Pfam" id="PF13954"/>
    </source>
</evidence>
<dbReference type="InterPro" id="IPR025949">
    <property type="entry name" value="PapC-like_C"/>
</dbReference>
<evidence type="ECO:0000256" key="5">
    <source>
        <dbReference type="ARBA" id="ARBA00022692"/>
    </source>
</evidence>
<dbReference type="Gene3D" id="2.60.40.2610">
    <property type="entry name" value="Outer membrane usher protein FimD, plug domain"/>
    <property type="match status" value="1"/>
</dbReference>
<dbReference type="InterPro" id="IPR042186">
    <property type="entry name" value="FimD_plug_dom"/>
</dbReference>
<keyword evidence="7" id="KW-0472">Membrane</keyword>
<evidence type="ECO:0000256" key="7">
    <source>
        <dbReference type="ARBA" id="ARBA00023136"/>
    </source>
</evidence>
<dbReference type="Pfam" id="PF13954">
    <property type="entry name" value="PapC_N"/>
    <property type="match status" value="1"/>
</dbReference>
<keyword evidence="13" id="KW-1185">Reference proteome</keyword>
<keyword evidence="6 9" id="KW-0732">Signal</keyword>
<dbReference type="InterPro" id="IPR043142">
    <property type="entry name" value="PapC-like_C_sf"/>
</dbReference>
<name>A0A2U3HYI0_9BURK</name>
<dbReference type="GO" id="GO:0009279">
    <property type="term" value="C:cell outer membrane"/>
    <property type="evidence" value="ECO:0007669"/>
    <property type="project" value="UniProtKB-SubCell"/>
</dbReference>
<reference evidence="13" key="1">
    <citation type="submission" date="2018-01" db="EMBL/GenBank/DDBJ databases">
        <authorList>
            <person name="Peeters C."/>
        </authorList>
    </citation>
    <scope>NUCLEOTIDE SEQUENCE [LARGE SCALE GENOMIC DNA]</scope>
</reference>
<dbReference type="PANTHER" id="PTHR30451:SF20">
    <property type="entry name" value="FIMBRIAE USHER"/>
    <property type="match status" value="1"/>
</dbReference>
<dbReference type="InterPro" id="IPR025885">
    <property type="entry name" value="PapC_N"/>
</dbReference>
<keyword evidence="8" id="KW-0998">Cell outer membrane</keyword>
<feature type="signal peptide" evidence="9">
    <location>
        <begin position="1"/>
        <end position="31"/>
    </location>
</feature>
<comment type="subcellular location">
    <subcellularLocation>
        <location evidence="1">Cell outer membrane</location>
        <topology evidence="1">Multi-pass membrane protein</topology>
    </subcellularLocation>
</comment>
<keyword evidence="4" id="KW-1134">Transmembrane beta strand</keyword>
<dbReference type="InterPro" id="IPR000015">
    <property type="entry name" value="Fimb_usher"/>
</dbReference>
<sequence length="863" mass="91212">MKSLRDQSRSSLELSRTALLVLMAFSMAAFAATARAAASEPPGAVEFDTTFLRVDSKSDFDTKRFSRGNIVTPGVYAVDIIVNDNRVAREEVRFAAVREGENATPCLTHKMLESAGLDFAKLTAEHGQKEATPADACIDLRALVPEASVDFDFGEQKLVLSIPQRYMRASARGYVSPELWDRGVNAGFLSYNANVYRTRSGGEQSTQEYLGLNAGVNIGGWNFRHQSSLTASTGQATQFDNIATYVQHDLPGLRAQAVIGDAQTTGDVFDAVSFRGAQISTDDRMLPESLRGFAPVVRGTAESNARVTVRQNGQVIYETNVTPGPFEIRDLYATGSGGNLDVTVTEADGRAKHFTVPYASVAQSLRPGTTRFAVTAGQLRDDSLNTKPGFAQFTLQRGLTNRVTLYGGAIVSEGYAAVNVGAALNTKFGAIATDITAARTQVPGEHTMQGRSLHIGYSKFIDPTGTNVTIGAYRYSDAGYLSLADAAHVRDAALNGGNPSDRNRGRAQLTVDQPLGKHGSVFLTVSSQSYWNRPGHDTFFQAGYSNSFKYGTYSVSASRTQNSDGTMSNQFMVSTTIPLGHSQHAPQLTTNLSTGGGAANMQVNVGGSAGENDQYSYNAYGSMAQQSGTSVNSNVGVSGAWRAPYAQVSASASGGPNSSQMSAGVSGSIVAHPGGVTFSQTVGDTFGIVEAKGAEGASVSSATGVKVDSHGYAVVPYLTPYSMNHVDIDPKGSSLDTELQSTSEQVAPHSGSIVMLKYKTVTGRVALIRAPRLAGDALPFGAEVSDEAGHVVGVVAQDSRIFARGVEEKGTLFVKWGDGASEQCSIAYALPAKNDKMTAGYASVESHCLPSRAIVATDGASHW</sequence>
<dbReference type="Pfam" id="PF13953">
    <property type="entry name" value="PapC_C"/>
    <property type="match status" value="1"/>
</dbReference>
<dbReference type="AlphaFoldDB" id="A0A2U3HYI0"/>